<dbReference type="FunFam" id="1.10.287.180:FF:000001">
    <property type="entry name" value="Transcription elongation factor GreA"/>
    <property type="match status" value="1"/>
</dbReference>
<sequence length="159" mass="18490">MRTPLITPEGYKQLQDELSNLLNKERPKTVEKVSWAASLGDRSENSDYIENKRKLRFLDRRIRYLSKRIPQLKIIKPSKQQDGKVFFGAFVDVENSSGLLKSFQIVGYDEIFDRDELKVSIDAPMARALLGKEEGDDVSLKIGNFDRENWTIIKIMYKF</sequence>
<dbReference type="NCBIfam" id="NF002506">
    <property type="entry name" value="PRK01885.1"/>
    <property type="match status" value="1"/>
</dbReference>
<proteinExistence type="inferred from homology"/>
<evidence type="ECO:0000259" key="6">
    <source>
        <dbReference type="Pfam" id="PF03449"/>
    </source>
</evidence>
<keyword evidence="7" id="KW-0251">Elongation factor</keyword>
<dbReference type="HAMAP" id="MF_00930">
    <property type="entry name" value="GreB"/>
    <property type="match status" value="1"/>
</dbReference>
<keyword evidence="3 4" id="KW-0804">Transcription</keyword>
<dbReference type="InterPro" id="IPR028624">
    <property type="entry name" value="Tscrpt_elong_fac_GreA/B"/>
</dbReference>
<dbReference type="GO" id="GO:0032784">
    <property type="term" value="P:regulation of DNA-templated transcription elongation"/>
    <property type="evidence" value="ECO:0007669"/>
    <property type="project" value="UniProtKB-UniRule"/>
</dbReference>
<evidence type="ECO:0000256" key="1">
    <source>
        <dbReference type="ARBA" id="ARBA00023015"/>
    </source>
</evidence>
<dbReference type="KEGG" id="pmai:CF386_08590"/>
<dbReference type="GO" id="GO:0003677">
    <property type="term" value="F:DNA binding"/>
    <property type="evidence" value="ECO:0007669"/>
    <property type="project" value="UniProtKB-UniRule"/>
</dbReference>
<keyword evidence="7" id="KW-0648">Protein biosynthesis</keyword>
<dbReference type="InterPro" id="IPR001437">
    <property type="entry name" value="Tscrpt_elong_fac_GreA/B_C"/>
</dbReference>
<dbReference type="Proteomes" id="UP000242175">
    <property type="component" value="Chromosome small"/>
</dbReference>
<dbReference type="Pfam" id="PF01272">
    <property type="entry name" value="GreA_GreB"/>
    <property type="match status" value="1"/>
</dbReference>
<dbReference type="GO" id="GO:0006354">
    <property type="term" value="P:DNA-templated transcription elongation"/>
    <property type="evidence" value="ECO:0007669"/>
    <property type="project" value="TreeGrafter"/>
</dbReference>
<dbReference type="RefSeq" id="WP_089074026.1">
    <property type="nucleotide sequence ID" value="NZ_CBCSAM010000002.1"/>
</dbReference>
<evidence type="ECO:0000259" key="5">
    <source>
        <dbReference type="Pfam" id="PF01272"/>
    </source>
</evidence>
<feature type="domain" description="Transcription elongation factor GreA/GreB N-terminal" evidence="6">
    <location>
        <begin position="5"/>
        <end position="74"/>
    </location>
</feature>
<keyword evidence="1 4" id="KW-0805">Transcription regulation</keyword>
<dbReference type="GO" id="GO:0070063">
    <property type="term" value="F:RNA polymerase binding"/>
    <property type="evidence" value="ECO:0007669"/>
    <property type="project" value="InterPro"/>
</dbReference>
<dbReference type="InterPro" id="IPR036953">
    <property type="entry name" value="GreA/GreB_C_sf"/>
</dbReference>
<keyword evidence="2 4" id="KW-0238">DNA-binding</keyword>
<name>A0A220VFD0_9GAMM</name>
<keyword evidence="8" id="KW-1185">Reference proteome</keyword>
<dbReference type="Gene3D" id="1.10.287.180">
    <property type="entry name" value="Transcription elongation factor, GreA/GreB, N-terminal domain"/>
    <property type="match status" value="1"/>
</dbReference>
<dbReference type="HAMAP" id="MF_00105">
    <property type="entry name" value="GreA_GreB"/>
    <property type="match status" value="1"/>
</dbReference>
<dbReference type="OrthoDB" id="5511940at2"/>
<evidence type="ECO:0000313" key="7">
    <source>
        <dbReference type="EMBL" id="ASK79118.1"/>
    </source>
</evidence>
<dbReference type="SUPFAM" id="SSF46557">
    <property type="entry name" value="GreA transcript cleavage protein, N-terminal domain"/>
    <property type="match status" value="1"/>
</dbReference>
<evidence type="ECO:0000256" key="2">
    <source>
        <dbReference type="ARBA" id="ARBA00023125"/>
    </source>
</evidence>
<gene>
    <name evidence="4" type="primary">greB</name>
    <name evidence="7" type="ORF">CF386_08590</name>
</gene>
<dbReference type="NCBIfam" id="TIGR01461">
    <property type="entry name" value="greB"/>
    <property type="match status" value="1"/>
</dbReference>
<dbReference type="GO" id="GO:0003746">
    <property type="term" value="F:translation elongation factor activity"/>
    <property type="evidence" value="ECO:0007669"/>
    <property type="project" value="UniProtKB-KW"/>
</dbReference>
<dbReference type="AlphaFoldDB" id="A0A220VFD0"/>
<dbReference type="Gene3D" id="3.10.50.30">
    <property type="entry name" value="Transcription elongation factor, GreA/GreB, C-terminal domain"/>
    <property type="match status" value="1"/>
</dbReference>
<dbReference type="InterPro" id="IPR023459">
    <property type="entry name" value="Tscrpt_elong_fac_GreA/B_fam"/>
</dbReference>
<comment type="function">
    <text evidence="4">Necessary for efficient RNA polymerase transcription elongation past template-encoded arresting sites. The arresting sites in DNA have the property of trapping a certain fraction of elongating RNA polymerases that pass through, resulting in locked ternary complexes. Cleavage of the nascent transcript by cleavage factors such as GreA or GreB allows the resumption of elongation from the new 3'terminus. GreB releases sequences of up to 9 nucleotides in length.</text>
</comment>
<dbReference type="PANTHER" id="PTHR30437:SF6">
    <property type="entry name" value="TRANSCRIPTION ELONGATION FACTOR GREB"/>
    <property type="match status" value="1"/>
</dbReference>
<evidence type="ECO:0000256" key="3">
    <source>
        <dbReference type="ARBA" id="ARBA00023163"/>
    </source>
</evidence>
<comment type="similarity">
    <text evidence="4">Belongs to the GreA/GreB family. GreB subfamily.</text>
</comment>
<dbReference type="EMBL" id="CP022356">
    <property type="protein sequence ID" value="ASK79118.1"/>
    <property type="molecule type" value="Genomic_DNA"/>
</dbReference>
<dbReference type="PANTHER" id="PTHR30437">
    <property type="entry name" value="TRANSCRIPTION ELONGATION FACTOR GREA"/>
    <property type="match status" value="1"/>
</dbReference>
<protein>
    <recommendedName>
        <fullName evidence="4">Transcription elongation factor GreB</fullName>
    </recommendedName>
    <alternativeName>
        <fullName evidence="4">Transcript cleavage factor GreB</fullName>
    </alternativeName>
</protein>
<evidence type="ECO:0000256" key="4">
    <source>
        <dbReference type="HAMAP-Rule" id="MF_00930"/>
    </source>
</evidence>
<reference evidence="7 8" key="1">
    <citation type="journal article" date="2016" name="Int. J. Syst. Evol. Microbiol.">
        <title>Paraphotobacterium marinum gen. nov., sp. nov., a member of the family Vibrionaceae, isolated from surface seawater.</title>
        <authorList>
            <person name="Huang Z."/>
            <person name="Dong C."/>
            <person name="Shao Z."/>
        </authorList>
    </citation>
    <scope>NUCLEOTIDE SEQUENCE [LARGE SCALE GENOMIC DNA]</scope>
    <source>
        <strain evidence="7 8">NSCS20N07D</strain>
    </source>
</reference>
<dbReference type="Pfam" id="PF03449">
    <property type="entry name" value="GreA_GreB_N"/>
    <property type="match status" value="1"/>
</dbReference>
<organism evidence="7 8">
    <name type="scientific">Paraphotobacterium marinum</name>
    <dbReference type="NCBI Taxonomy" id="1755811"/>
    <lineage>
        <taxon>Bacteria</taxon>
        <taxon>Pseudomonadati</taxon>
        <taxon>Pseudomonadota</taxon>
        <taxon>Gammaproteobacteria</taxon>
        <taxon>Vibrionales</taxon>
        <taxon>Vibrionaceae</taxon>
        <taxon>Paraphotobacterium</taxon>
    </lineage>
</organism>
<dbReference type="InterPro" id="IPR022691">
    <property type="entry name" value="Tscrpt_elong_fac_GreA/B_N"/>
</dbReference>
<feature type="domain" description="Transcription elongation factor GreA/GreB C-terminal" evidence="5">
    <location>
        <begin position="81"/>
        <end position="157"/>
    </location>
</feature>
<dbReference type="InterPro" id="IPR006358">
    <property type="entry name" value="Tscrpt_elong_fac_GreB"/>
</dbReference>
<dbReference type="PIRSF" id="PIRSF006092">
    <property type="entry name" value="GreA_GreB"/>
    <property type="match status" value="1"/>
</dbReference>
<dbReference type="InterPro" id="IPR036805">
    <property type="entry name" value="Tscrpt_elong_fac_GreA/B_N_sf"/>
</dbReference>
<evidence type="ECO:0000313" key="8">
    <source>
        <dbReference type="Proteomes" id="UP000242175"/>
    </source>
</evidence>
<accession>A0A220VFD0</accession>
<dbReference type="SUPFAM" id="SSF54534">
    <property type="entry name" value="FKBP-like"/>
    <property type="match status" value="1"/>
</dbReference>